<dbReference type="GeneID" id="105054892"/>
<evidence type="ECO:0000256" key="1">
    <source>
        <dbReference type="ARBA" id="ARBA00022701"/>
    </source>
</evidence>
<evidence type="ECO:0000313" key="8">
    <source>
        <dbReference type="RefSeq" id="XP_019709533.1"/>
    </source>
</evidence>
<gene>
    <name evidence="8" type="primary">LOC105054892</name>
</gene>
<name>A0A6J0PPM4_ELAGV</name>
<keyword evidence="1" id="KW-0493">Microtubule</keyword>
<sequence>MDSSSAAGSAEFSGSQSWLQSRRGVRVVGKIRPFLSSEIVGVSDGESSCSSCRAQISLTRCDGDYASIAFGDQTTGSNRKDSYKLDWCYEQDEGVSEIFSREVKPLLQGIFHGRNACVIAYGARGSGKTHTIQGSEENPGLAPMAISEILMSATDVGGSVAISCYEVYQDHIYDLLEPKEQEVLVLEDAGRRIQLKGLSQVPVNSSVDFKKLFTNACNQRRPQQKAANEILIRSHRGMIVYVSVVDKKTSRSLVGKMNFVDLAGYEDTKQKSNAKSHPAESAKVNKSLYTLLNVIYALNANETYIPYRESKLTRLLQDFICRASGAVFITCLNPTLCQDTIHAVSLASRSCQVVSWHRHDTAKSSSKSVSKFIRTFSPSNGGSRAHDTSVKKHQLSQFASTEKKGYGTPFLTKIRPQPLSNSMKKPGPTQFSSIEKKTNNTTSLTKGRKLFNATSSSTKSSKDDILSNAATYVDTSNEDNALIDSTCGVTSTQSEETCVSPIATDAEPKIPEAPNDVSFPNEHNDLQESETGPDIGANLTADSEESTMKESQNSFVNMAESSPPLSERLREISNSLKLLSTQQISIGTPKVDVPYSKQVGVDHIEPKTPGVPFNLRLDSNSNFETGTPQDIFRTRSTGLKKSLAQECLSFLNSANKEELKKLKGIGEKRATYILELREETPDPFKEIEDLKELGLSSKQINGMMSGILGDF</sequence>
<dbReference type="RefSeq" id="XP_019709533.1">
    <property type="nucleotide sequence ID" value="XM_019853974.2"/>
</dbReference>
<dbReference type="SMART" id="SM00129">
    <property type="entry name" value="KISc"/>
    <property type="match status" value="1"/>
</dbReference>
<dbReference type="GO" id="GO:0005524">
    <property type="term" value="F:ATP binding"/>
    <property type="evidence" value="ECO:0007669"/>
    <property type="project" value="UniProtKB-UniRule"/>
</dbReference>
<reference evidence="8" key="1">
    <citation type="submission" date="2025-08" db="UniProtKB">
        <authorList>
            <consortium name="RefSeq"/>
        </authorList>
    </citation>
    <scope>IDENTIFICATION</scope>
</reference>
<evidence type="ECO:0000256" key="5">
    <source>
        <dbReference type="SAM" id="MobiDB-lite"/>
    </source>
</evidence>
<feature type="compositionally biased region" description="Polar residues" evidence="5">
    <location>
        <begin position="418"/>
        <end position="445"/>
    </location>
</feature>
<dbReference type="PROSITE" id="PS50067">
    <property type="entry name" value="KINESIN_MOTOR_2"/>
    <property type="match status" value="1"/>
</dbReference>
<dbReference type="SUPFAM" id="SSF52540">
    <property type="entry name" value="P-loop containing nucleoside triphosphate hydrolases"/>
    <property type="match status" value="1"/>
</dbReference>
<dbReference type="InterPro" id="IPR036961">
    <property type="entry name" value="Kinesin_motor_dom_sf"/>
</dbReference>
<dbReference type="Gene3D" id="3.40.850.10">
    <property type="entry name" value="Kinesin motor domain"/>
    <property type="match status" value="1"/>
</dbReference>
<evidence type="ECO:0000256" key="3">
    <source>
        <dbReference type="ARBA" id="ARBA00061615"/>
    </source>
</evidence>
<dbReference type="FunFam" id="1.10.150.280:FF:000003">
    <property type="entry name" value="Kinesin-like protein KIN-10C"/>
    <property type="match status" value="1"/>
</dbReference>
<feature type="domain" description="Kinesin motor" evidence="6">
    <location>
        <begin position="24"/>
        <end position="353"/>
    </location>
</feature>
<dbReference type="InParanoid" id="A0A6J0PPM4"/>
<dbReference type="Gene3D" id="1.10.150.280">
    <property type="entry name" value="AF1531-like domain"/>
    <property type="match status" value="1"/>
</dbReference>
<evidence type="ECO:0000313" key="7">
    <source>
        <dbReference type="Proteomes" id="UP000504607"/>
    </source>
</evidence>
<protein>
    <submittedName>
        <fullName evidence="8">Kinesin-like protein KIN-10C</fullName>
    </submittedName>
</protein>
<dbReference type="GO" id="GO:0005874">
    <property type="term" value="C:microtubule"/>
    <property type="evidence" value="ECO:0007669"/>
    <property type="project" value="UniProtKB-KW"/>
</dbReference>
<keyword evidence="4" id="KW-0067">ATP-binding</keyword>
<dbReference type="GO" id="GO:0007018">
    <property type="term" value="P:microtubule-based movement"/>
    <property type="evidence" value="ECO:0007669"/>
    <property type="project" value="InterPro"/>
</dbReference>
<dbReference type="SUPFAM" id="SSF47781">
    <property type="entry name" value="RuvA domain 2-like"/>
    <property type="match status" value="1"/>
</dbReference>
<dbReference type="PANTHER" id="PTHR47969:SF9">
    <property type="entry name" value="KINESIN-LIKE PROTEIN"/>
    <property type="match status" value="1"/>
</dbReference>
<dbReference type="AlphaFoldDB" id="A0A6J0PPM4"/>
<dbReference type="InterPro" id="IPR001752">
    <property type="entry name" value="Kinesin_motor_dom"/>
</dbReference>
<dbReference type="Proteomes" id="UP000504607">
    <property type="component" value="Chromosome 12"/>
</dbReference>
<dbReference type="GO" id="GO:0005875">
    <property type="term" value="C:microtubule associated complex"/>
    <property type="evidence" value="ECO:0007669"/>
    <property type="project" value="TreeGrafter"/>
</dbReference>
<evidence type="ECO:0000259" key="6">
    <source>
        <dbReference type="PROSITE" id="PS50067"/>
    </source>
</evidence>
<comment type="similarity">
    <text evidence="3">Belongs to the TRAFAC class myosin-kinesin ATPase superfamily. Kinesin family. KIN-10 subfamily.</text>
</comment>
<dbReference type="InterPro" id="IPR027417">
    <property type="entry name" value="P-loop_NTPase"/>
</dbReference>
<accession>A0A6J0PPM4</accession>
<dbReference type="GO" id="GO:0008017">
    <property type="term" value="F:microtubule binding"/>
    <property type="evidence" value="ECO:0007669"/>
    <property type="project" value="InterPro"/>
</dbReference>
<dbReference type="PANTHER" id="PTHR47969">
    <property type="entry name" value="CHROMOSOME-ASSOCIATED KINESIN KIF4A-RELATED"/>
    <property type="match status" value="1"/>
</dbReference>
<dbReference type="Pfam" id="PF00225">
    <property type="entry name" value="Kinesin"/>
    <property type="match status" value="1"/>
</dbReference>
<evidence type="ECO:0000256" key="4">
    <source>
        <dbReference type="PROSITE-ProRule" id="PRU00283"/>
    </source>
</evidence>
<keyword evidence="2 4" id="KW-0505">Motor protein</keyword>
<organism evidence="7 8">
    <name type="scientific">Elaeis guineensis var. tenera</name>
    <name type="common">Oil palm</name>
    <dbReference type="NCBI Taxonomy" id="51953"/>
    <lineage>
        <taxon>Eukaryota</taxon>
        <taxon>Viridiplantae</taxon>
        <taxon>Streptophyta</taxon>
        <taxon>Embryophyta</taxon>
        <taxon>Tracheophyta</taxon>
        <taxon>Spermatophyta</taxon>
        <taxon>Magnoliopsida</taxon>
        <taxon>Liliopsida</taxon>
        <taxon>Arecaceae</taxon>
        <taxon>Arecoideae</taxon>
        <taxon>Cocoseae</taxon>
        <taxon>Elaeidinae</taxon>
        <taxon>Elaeis</taxon>
    </lineage>
</organism>
<dbReference type="GO" id="GO:0051231">
    <property type="term" value="P:spindle elongation"/>
    <property type="evidence" value="ECO:0007669"/>
    <property type="project" value="TreeGrafter"/>
</dbReference>
<keyword evidence="4" id="KW-0547">Nucleotide-binding</keyword>
<dbReference type="GO" id="GO:0003777">
    <property type="term" value="F:microtubule motor activity"/>
    <property type="evidence" value="ECO:0007669"/>
    <property type="project" value="InterPro"/>
</dbReference>
<evidence type="ECO:0000256" key="2">
    <source>
        <dbReference type="ARBA" id="ARBA00023175"/>
    </source>
</evidence>
<feature type="region of interest" description="Disordered" evidence="5">
    <location>
        <begin position="506"/>
        <end position="567"/>
    </location>
</feature>
<dbReference type="OrthoDB" id="3176171at2759"/>
<dbReference type="GO" id="GO:0007052">
    <property type="term" value="P:mitotic spindle organization"/>
    <property type="evidence" value="ECO:0007669"/>
    <property type="project" value="TreeGrafter"/>
</dbReference>
<dbReference type="InterPro" id="IPR010994">
    <property type="entry name" value="RuvA_2-like"/>
</dbReference>
<feature type="region of interest" description="Disordered" evidence="5">
    <location>
        <begin position="409"/>
        <end position="462"/>
    </location>
</feature>
<dbReference type="FunCoup" id="A0A6J0PPM4">
    <property type="interactions" value="1"/>
</dbReference>
<dbReference type="Pfam" id="PF12836">
    <property type="entry name" value="HHH_3"/>
    <property type="match status" value="1"/>
</dbReference>
<feature type="binding site" evidence="4">
    <location>
        <begin position="122"/>
        <end position="129"/>
    </location>
    <ligand>
        <name>ATP</name>
        <dbReference type="ChEBI" id="CHEBI:30616"/>
    </ligand>
</feature>
<feature type="compositionally biased region" description="Polar residues" evidence="5">
    <location>
        <begin position="549"/>
        <end position="564"/>
    </location>
</feature>
<dbReference type="PRINTS" id="PR00380">
    <property type="entry name" value="KINESINHEAVY"/>
</dbReference>
<keyword evidence="7" id="KW-1185">Reference proteome</keyword>
<dbReference type="KEGG" id="egu:105054892"/>
<proteinExistence type="inferred from homology"/>
<dbReference type="InterPro" id="IPR027640">
    <property type="entry name" value="Kinesin-like_fam"/>
</dbReference>